<feature type="compositionally biased region" description="Polar residues" evidence="6">
    <location>
        <begin position="1"/>
        <end position="18"/>
    </location>
</feature>
<evidence type="ECO:0000256" key="5">
    <source>
        <dbReference type="PIRSR" id="PIRSR604254-1"/>
    </source>
</evidence>
<evidence type="ECO:0000313" key="9">
    <source>
        <dbReference type="Proteomes" id="UP001378960"/>
    </source>
</evidence>
<keyword evidence="5" id="KW-0862">Zinc</keyword>
<gene>
    <name evidence="8" type="ORF">DAPK24_029880</name>
</gene>
<dbReference type="GO" id="GO:0016020">
    <property type="term" value="C:membrane"/>
    <property type="evidence" value="ECO:0007669"/>
    <property type="project" value="UniProtKB-SubCell"/>
</dbReference>
<accession>A0AAV5R4E5</accession>
<dbReference type="PANTHER" id="PTHR20855:SF97">
    <property type="entry name" value="ADIPOR-LIKE RECEPTOR IZH3-RELATED"/>
    <property type="match status" value="1"/>
</dbReference>
<feature type="transmembrane region" description="Helical" evidence="7">
    <location>
        <begin position="349"/>
        <end position="374"/>
    </location>
</feature>
<evidence type="ECO:0000313" key="8">
    <source>
        <dbReference type="EMBL" id="GMM46413.1"/>
    </source>
</evidence>
<feature type="transmembrane region" description="Helical" evidence="7">
    <location>
        <begin position="380"/>
        <end position="401"/>
    </location>
</feature>
<protein>
    <submittedName>
        <fullName evidence="8">Izh3 protein</fullName>
    </submittedName>
</protein>
<dbReference type="GO" id="GO:0046872">
    <property type="term" value="F:metal ion binding"/>
    <property type="evidence" value="ECO:0007669"/>
    <property type="project" value="UniProtKB-KW"/>
</dbReference>
<sequence>MASTTGSTILDTQNINNEGKSHKRNISKSSIDMDIDKFELMENLILSKIDSLLTNFENKLSMEVGETAAIIKSYTPTYTSIVNTLKSVKSYLNKNHQYNLHPLSQIIDEFEYHDNDHTEPSKFIKSIQLLNAQLTDFEKHHNLPSLATHPNERLIALKDTLYNYDSAMTISNFRHLNFFELPFQWRENKFIIYGYRFAKSHVSAITSLFYWHNETVNIWTHLLGACYLLYLGLFDYPNSNTYQIYGPSKNDHLIMYLFITSAIICLMFSVIWHSYTNIGYLNIRSKFACFDYSGITILITSSIITTEHISLKDYPNMRLMFVICSIIAGLVGIGMAWHPYFDKPESRIIRILFFVSLAGLGVISFLCSCFVHNISYCLNLFSPLLFSFGWYLSGVVFYGSFFPECIRSDVEIDNFQISDETIMKLDKSNQLLTYLRKQPKHTCHSNKFSSLWWIDWIGNSHNLWHIFVIGGVLGHYHALLEMFKRAYQ</sequence>
<feature type="transmembrane region" description="Helical" evidence="7">
    <location>
        <begin position="253"/>
        <end position="275"/>
    </location>
</feature>
<organism evidence="8 9">
    <name type="scientific">Pichia kluyveri</name>
    <name type="common">Yeast</name>
    <dbReference type="NCBI Taxonomy" id="36015"/>
    <lineage>
        <taxon>Eukaryota</taxon>
        <taxon>Fungi</taxon>
        <taxon>Dikarya</taxon>
        <taxon>Ascomycota</taxon>
        <taxon>Saccharomycotina</taxon>
        <taxon>Pichiomycetes</taxon>
        <taxon>Pichiales</taxon>
        <taxon>Pichiaceae</taxon>
        <taxon>Pichia</taxon>
    </lineage>
</organism>
<feature type="region of interest" description="Disordered" evidence="6">
    <location>
        <begin position="1"/>
        <end position="23"/>
    </location>
</feature>
<dbReference type="AlphaFoldDB" id="A0AAV5R4E5"/>
<dbReference type="EMBL" id="BTGB01000003">
    <property type="protein sequence ID" value="GMM46413.1"/>
    <property type="molecule type" value="Genomic_DNA"/>
</dbReference>
<keyword evidence="3 7" id="KW-1133">Transmembrane helix</keyword>
<evidence type="ECO:0000256" key="2">
    <source>
        <dbReference type="ARBA" id="ARBA00022692"/>
    </source>
</evidence>
<dbReference type="Proteomes" id="UP001378960">
    <property type="component" value="Unassembled WGS sequence"/>
</dbReference>
<keyword evidence="9" id="KW-1185">Reference proteome</keyword>
<name>A0AAV5R4E5_PICKL</name>
<evidence type="ECO:0000256" key="3">
    <source>
        <dbReference type="ARBA" id="ARBA00022989"/>
    </source>
</evidence>
<feature type="transmembrane region" description="Helical" evidence="7">
    <location>
        <begin position="216"/>
        <end position="233"/>
    </location>
</feature>
<keyword evidence="5" id="KW-0479">Metal-binding</keyword>
<reference evidence="8 9" key="1">
    <citation type="journal article" date="2023" name="Elife">
        <title>Identification of key yeast species and microbe-microbe interactions impacting larval growth of Drosophila in the wild.</title>
        <authorList>
            <person name="Mure A."/>
            <person name="Sugiura Y."/>
            <person name="Maeda R."/>
            <person name="Honda K."/>
            <person name="Sakurai N."/>
            <person name="Takahashi Y."/>
            <person name="Watada M."/>
            <person name="Katoh T."/>
            <person name="Gotoh A."/>
            <person name="Gotoh Y."/>
            <person name="Taniguchi I."/>
            <person name="Nakamura K."/>
            <person name="Hayashi T."/>
            <person name="Katayama T."/>
            <person name="Uemura T."/>
            <person name="Hattori Y."/>
        </authorList>
    </citation>
    <scope>NUCLEOTIDE SEQUENCE [LARGE SCALE GENOMIC DNA]</scope>
    <source>
        <strain evidence="8 9">PK-24</strain>
    </source>
</reference>
<dbReference type="GO" id="GO:0006882">
    <property type="term" value="P:intracellular zinc ion homeostasis"/>
    <property type="evidence" value="ECO:0007669"/>
    <property type="project" value="TreeGrafter"/>
</dbReference>
<comment type="subcellular location">
    <subcellularLocation>
        <location evidence="1">Membrane</location>
        <topology evidence="1">Multi-pass membrane protein</topology>
    </subcellularLocation>
</comment>
<feature type="transmembrane region" description="Helical" evidence="7">
    <location>
        <begin position="317"/>
        <end position="337"/>
    </location>
</feature>
<evidence type="ECO:0000256" key="1">
    <source>
        <dbReference type="ARBA" id="ARBA00004141"/>
    </source>
</evidence>
<keyword evidence="2 7" id="KW-0812">Transmembrane</keyword>
<evidence type="ECO:0000256" key="4">
    <source>
        <dbReference type="ARBA" id="ARBA00023136"/>
    </source>
</evidence>
<evidence type="ECO:0000256" key="7">
    <source>
        <dbReference type="SAM" id="Phobius"/>
    </source>
</evidence>
<evidence type="ECO:0000256" key="6">
    <source>
        <dbReference type="SAM" id="MobiDB-lite"/>
    </source>
</evidence>
<proteinExistence type="predicted"/>
<dbReference type="Pfam" id="PF03006">
    <property type="entry name" value="HlyIII"/>
    <property type="match status" value="1"/>
</dbReference>
<keyword evidence="4 7" id="KW-0472">Membrane</keyword>
<dbReference type="InterPro" id="IPR004254">
    <property type="entry name" value="AdipoR/HlyIII-related"/>
</dbReference>
<dbReference type="PANTHER" id="PTHR20855">
    <property type="entry name" value="ADIPOR/PROGESTIN RECEPTOR-RELATED"/>
    <property type="match status" value="1"/>
</dbReference>
<feature type="binding site" evidence="5">
    <location>
        <position position="273"/>
    </location>
    <ligand>
        <name>Zn(2+)</name>
        <dbReference type="ChEBI" id="CHEBI:29105"/>
    </ligand>
</feature>
<dbReference type="GO" id="GO:0038023">
    <property type="term" value="F:signaling receptor activity"/>
    <property type="evidence" value="ECO:0007669"/>
    <property type="project" value="TreeGrafter"/>
</dbReference>
<comment type="caution">
    <text evidence="8">The sequence shown here is derived from an EMBL/GenBank/DDBJ whole genome shotgun (WGS) entry which is preliminary data.</text>
</comment>